<keyword evidence="1" id="KW-0028">Amino-acid biosynthesis</keyword>
<organism evidence="4 5">
    <name type="scientific">Dibothriocephalus latus</name>
    <name type="common">Fish tapeworm</name>
    <name type="synonym">Diphyllobothrium latum</name>
    <dbReference type="NCBI Taxonomy" id="60516"/>
    <lineage>
        <taxon>Eukaryota</taxon>
        <taxon>Metazoa</taxon>
        <taxon>Spiralia</taxon>
        <taxon>Lophotrochozoa</taxon>
        <taxon>Platyhelminthes</taxon>
        <taxon>Cestoda</taxon>
        <taxon>Eucestoda</taxon>
        <taxon>Diphyllobothriidea</taxon>
        <taxon>Diphyllobothriidae</taxon>
        <taxon>Dibothriocephalus</taxon>
    </lineage>
</organism>
<dbReference type="PANTHER" id="PTHR45937:SF1">
    <property type="entry name" value="ASPARAGINE SYNTHETASE DOMAIN-CONTAINING PROTEIN 1"/>
    <property type="match status" value="1"/>
</dbReference>
<keyword evidence="3" id="KW-0315">Glutamine amidotransferase</keyword>
<evidence type="ECO:0000313" key="5">
    <source>
        <dbReference type="Proteomes" id="UP000281553"/>
    </source>
</evidence>
<evidence type="ECO:0000256" key="2">
    <source>
        <dbReference type="ARBA" id="ARBA00022888"/>
    </source>
</evidence>
<keyword evidence="2" id="KW-0061">Asparagine biosynthesis</keyword>
<dbReference type="GO" id="GO:0006529">
    <property type="term" value="P:asparagine biosynthetic process"/>
    <property type="evidence" value="ECO:0007669"/>
    <property type="project" value="UniProtKB-KW"/>
</dbReference>
<protein>
    <submittedName>
        <fullName evidence="4">Uncharacterized protein</fullName>
    </submittedName>
</protein>
<sequence length="101" mass="11336">MSWVQVEKARTKTEIKPRVLAAVVIVQLFADTGVHVWRADFSLPRGQGEKRLLRLAAFELGLCRAAALPKRAMQFGTRIAKTEHTHAVHGADRTLYVDDLE</sequence>
<evidence type="ECO:0000256" key="3">
    <source>
        <dbReference type="ARBA" id="ARBA00022962"/>
    </source>
</evidence>
<dbReference type="PANTHER" id="PTHR45937">
    <property type="entry name" value="ASPARAGINE SYNTHETASE DOMAIN-CONTAINING PROTEIN 1"/>
    <property type="match status" value="1"/>
</dbReference>
<accession>A0A3P7MCX5</accession>
<gene>
    <name evidence="4" type="ORF">DILT_LOCUS11582</name>
</gene>
<dbReference type="InterPro" id="IPR051857">
    <property type="entry name" value="Asn_synthetase_domain"/>
</dbReference>
<evidence type="ECO:0000313" key="4">
    <source>
        <dbReference type="EMBL" id="VDN15751.1"/>
    </source>
</evidence>
<keyword evidence="5" id="KW-1185">Reference proteome</keyword>
<dbReference type="AlphaFoldDB" id="A0A3P7MCX5"/>
<proteinExistence type="predicted"/>
<dbReference type="EMBL" id="UYRU01063513">
    <property type="protein sequence ID" value="VDN15751.1"/>
    <property type="molecule type" value="Genomic_DNA"/>
</dbReference>
<name>A0A3P7MCX5_DIBLA</name>
<evidence type="ECO:0000256" key="1">
    <source>
        <dbReference type="ARBA" id="ARBA00022605"/>
    </source>
</evidence>
<dbReference type="Proteomes" id="UP000281553">
    <property type="component" value="Unassembled WGS sequence"/>
</dbReference>
<reference evidence="4 5" key="1">
    <citation type="submission" date="2018-11" db="EMBL/GenBank/DDBJ databases">
        <authorList>
            <consortium name="Pathogen Informatics"/>
        </authorList>
    </citation>
    <scope>NUCLEOTIDE SEQUENCE [LARGE SCALE GENOMIC DNA]</scope>
</reference>
<dbReference type="OrthoDB" id="10252281at2759"/>